<proteinExistence type="inferred from homology"/>
<dbReference type="EMBL" id="FNQE01000018">
    <property type="protein sequence ID" value="SDZ08906.1"/>
    <property type="molecule type" value="Genomic_DNA"/>
</dbReference>
<dbReference type="GO" id="GO:1904680">
    <property type="term" value="F:peptide transmembrane transporter activity"/>
    <property type="evidence" value="ECO:0007669"/>
    <property type="project" value="TreeGrafter"/>
</dbReference>
<dbReference type="RefSeq" id="WP_091730124.1">
    <property type="nucleotide sequence ID" value="NZ_FNQE01000018.1"/>
</dbReference>
<dbReference type="OrthoDB" id="9801912at2"/>
<protein>
    <submittedName>
        <fullName evidence="6">Oligopeptide transport system substrate-binding protein</fullName>
    </submittedName>
</protein>
<dbReference type="PROSITE" id="PS51257">
    <property type="entry name" value="PROKAR_LIPOPROTEIN"/>
    <property type="match status" value="1"/>
</dbReference>
<dbReference type="SUPFAM" id="SSF53850">
    <property type="entry name" value="Periplasmic binding protein-like II"/>
    <property type="match status" value="1"/>
</dbReference>
<evidence type="ECO:0000313" key="6">
    <source>
        <dbReference type="EMBL" id="SDZ08906.1"/>
    </source>
</evidence>
<name>A0A1H3Q6A2_9FIRM</name>
<dbReference type="Gene3D" id="3.40.190.10">
    <property type="entry name" value="Periplasmic binding protein-like II"/>
    <property type="match status" value="1"/>
</dbReference>
<dbReference type="Proteomes" id="UP000198625">
    <property type="component" value="Unassembled WGS sequence"/>
</dbReference>
<evidence type="ECO:0000256" key="4">
    <source>
        <dbReference type="ARBA" id="ARBA00022729"/>
    </source>
</evidence>
<sequence length="540" mass="61133">MKKLIVLMLVLVMVLSLGLTGCGKKEKLAADQTLRINWQQDPPDLDPQTTTDQVSMWIVNAIYDGLVRQQPDGTIKKGSGLAEDWTISEDELTYTFKLKDAKWSDGTPITAYDFEYAWFRAIDPEVASEYAYQFYHIVGAEEYNTEVITDKEKVGIKALDEKTLEVKLLRPTPFFLSLTSFATYLPAQKAAVEKYGDEFASAPDKMVYSGPFVIELWEKEQRLYLAKNQDYWDAASVKLDKIEGDMITDNNTMVNLYETGGLDVIAVPGEFMDKYKDSPEFGSAADATTWYFQFNMEDKYFQNLNIRKAFAYAADRQSFVDNVLANGSIVAGGLTPPLLLGKGGKDFAENRGDLTLPFDPAKAKEHFELGLKELGITKADFEKHVSIVAGNTTTWNRITQTFQQMWKENLGVEIPIEEMTFAMRLERYNKKDYTISVAGWGGDYNDPMTFMDLFVTNGGNNDAYYSSPEYDAAIKKAMEGEGDERIDAMLEAEKALAKDLPIHPLYHPARVFVQRDYVKGIARYAVGCDTEYKWAYIEEH</sequence>
<evidence type="ECO:0000313" key="7">
    <source>
        <dbReference type="Proteomes" id="UP000198625"/>
    </source>
</evidence>
<dbReference type="AlphaFoldDB" id="A0A1H3Q6A2"/>
<keyword evidence="4" id="KW-0732">Signal</keyword>
<accession>A0A1H3Q6A2</accession>
<dbReference type="STRING" id="415015.SAMN05660462_01820"/>
<feature type="domain" description="Solute-binding protein family 5" evidence="5">
    <location>
        <begin position="80"/>
        <end position="461"/>
    </location>
</feature>
<dbReference type="InterPro" id="IPR039424">
    <property type="entry name" value="SBP_5"/>
</dbReference>
<dbReference type="GO" id="GO:0015833">
    <property type="term" value="P:peptide transport"/>
    <property type="evidence" value="ECO:0007669"/>
    <property type="project" value="TreeGrafter"/>
</dbReference>
<keyword evidence="3" id="KW-0813">Transport</keyword>
<evidence type="ECO:0000256" key="1">
    <source>
        <dbReference type="ARBA" id="ARBA00004196"/>
    </source>
</evidence>
<dbReference type="GO" id="GO:0043190">
    <property type="term" value="C:ATP-binding cassette (ABC) transporter complex"/>
    <property type="evidence" value="ECO:0007669"/>
    <property type="project" value="InterPro"/>
</dbReference>
<dbReference type="PANTHER" id="PTHR30290">
    <property type="entry name" value="PERIPLASMIC BINDING COMPONENT OF ABC TRANSPORTER"/>
    <property type="match status" value="1"/>
</dbReference>
<dbReference type="PIRSF" id="PIRSF002741">
    <property type="entry name" value="MppA"/>
    <property type="match status" value="1"/>
</dbReference>
<gene>
    <name evidence="6" type="ORF">SAMN05660462_01820</name>
</gene>
<dbReference type="PANTHER" id="PTHR30290:SF10">
    <property type="entry name" value="PERIPLASMIC OLIGOPEPTIDE-BINDING PROTEIN-RELATED"/>
    <property type="match status" value="1"/>
</dbReference>
<dbReference type="Pfam" id="PF00496">
    <property type="entry name" value="SBP_bac_5"/>
    <property type="match status" value="1"/>
</dbReference>
<evidence type="ECO:0000256" key="2">
    <source>
        <dbReference type="ARBA" id="ARBA00005695"/>
    </source>
</evidence>
<dbReference type="InterPro" id="IPR000914">
    <property type="entry name" value="SBP_5_dom"/>
</dbReference>
<dbReference type="GO" id="GO:0030288">
    <property type="term" value="C:outer membrane-bounded periplasmic space"/>
    <property type="evidence" value="ECO:0007669"/>
    <property type="project" value="UniProtKB-ARBA"/>
</dbReference>
<evidence type="ECO:0000259" key="5">
    <source>
        <dbReference type="Pfam" id="PF00496"/>
    </source>
</evidence>
<organism evidence="6 7">
    <name type="scientific">Proteiniborus ethanoligenes</name>
    <dbReference type="NCBI Taxonomy" id="415015"/>
    <lineage>
        <taxon>Bacteria</taxon>
        <taxon>Bacillati</taxon>
        <taxon>Bacillota</taxon>
        <taxon>Clostridia</taxon>
        <taxon>Eubacteriales</taxon>
        <taxon>Proteiniborus</taxon>
    </lineage>
</organism>
<dbReference type="InterPro" id="IPR030678">
    <property type="entry name" value="Peptide/Ni-bd"/>
</dbReference>
<reference evidence="7" key="1">
    <citation type="submission" date="2016-10" db="EMBL/GenBank/DDBJ databases">
        <authorList>
            <person name="Varghese N."/>
            <person name="Submissions S."/>
        </authorList>
    </citation>
    <scope>NUCLEOTIDE SEQUENCE [LARGE SCALE GENOMIC DNA]</scope>
    <source>
        <strain evidence="7">DSM 21650</strain>
    </source>
</reference>
<comment type="subcellular location">
    <subcellularLocation>
        <location evidence="1">Cell envelope</location>
    </subcellularLocation>
</comment>
<dbReference type="FunFam" id="3.90.76.10:FF:000001">
    <property type="entry name" value="Oligopeptide ABC transporter substrate-binding protein"/>
    <property type="match status" value="1"/>
</dbReference>
<comment type="similarity">
    <text evidence="2">Belongs to the bacterial solute-binding protein 5 family.</text>
</comment>
<dbReference type="Gene3D" id="3.10.105.10">
    <property type="entry name" value="Dipeptide-binding Protein, Domain 3"/>
    <property type="match status" value="1"/>
</dbReference>
<evidence type="ECO:0000256" key="3">
    <source>
        <dbReference type="ARBA" id="ARBA00022448"/>
    </source>
</evidence>
<dbReference type="CDD" id="cd08504">
    <property type="entry name" value="PBP2_OppA"/>
    <property type="match status" value="1"/>
</dbReference>
<dbReference type="FunFam" id="3.10.105.10:FF:000001">
    <property type="entry name" value="Oligopeptide ABC transporter, oligopeptide-binding protein"/>
    <property type="match status" value="1"/>
</dbReference>
<dbReference type="Gene3D" id="3.90.76.10">
    <property type="entry name" value="Dipeptide-binding Protein, Domain 1"/>
    <property type="match status" value="1"/>
</dbReference>
<keyword evidence="7" id="KW-1185">Reference proteome</keyword>